<evidence type="ECO:0000256" key="1">
    <source>
        <dbReference type="SAM" id="MobiDB-lite"/>
    </source>
</evidence>
<organism evidence="3 4">
    <name type="scientific">Roseomonas alba</name>
    <dbReference type="NCBI Taxonomy" id="2846776"/>
    <lineage>
        <taxon>Bacteria</taxon>
        <taxon>Pseudomonadati</taxon>
        <taxon>Pseudomonadota</taxon>
        <taxon>Alphaproteobacteria</taxon>
        <taxon>Acetobacterales</taxon>
        <taxon>Roseomonadaceae</taxon>
        <taxon>Roseomonas</taxon>
    </lineage>
</organism>
<keyword evidence="2" id="KW-0812">Transmembrane</keyword>
<evidence type="ECO:0000313" key="4">
    <source>
        <dbReference type="Proteomes" id="UP001196565"/>
    </source>
</evidence>
<reference evidence="3 4" key="1">
    <citation type="submission" date="2021-07" db="EMBL/GenBank/DDBJ databases">
        <authorList>
            <person name="So Y."/>
        </authorList>
    </citation>
    <scope>NUCLEOTIDE SEQUENCE [LARGE SCALE GENOMIC DNA]</scope>
    <source>
        <strain evidence="3 4">HJA6</strain>
    </source>
</reference>
<keyword evidence="4" id="KW-1185">Reference proteome</keyword>
<gene>
    <name evidence="3" type="ORF">KPL78_04475</name>
</gene>
<name>A0ABS7A469_9PROT</name>
<proteinExistence type="predicted"/>
<dbReference type="Proteomes" id="UP001196565">
    <property type="component" value="Unassembled WGS sequence"/>
</dbReference>
<keyword evidence="2" id="KW-0472">Membrane</keyword>
<dbReference type="SUPFAM" id="SSF81901">
    <property type="entry name" value="HCP-like"/>
    <property type="match status" value="1"/>
</dbReference>
<evidence type="ECO:0000313" key="3">
    <source>
        <dbReference type="EMBL" id="MBW6397089.1"/>
    </source>
</evidence>
<evidence type="ECO:0000256" key="2">
    <source>
        <dbReference type="SAM" id="Phobius"/>
    </source>
</evidence>
<evidence type="ECO:0008006" key="5">
    <source>
        <dbReference type="Google" id="ProtNLM"/>
    </source>
</evidence>
<keyword evidence="2" id="KW-1133">Transmembrane helix</keyword>
<dbReference type="EMBL" id="JAHYBZ010000002">
    <property type="protein sequence ID" value="MBW6397089.1"/>
    <property type="molecule type" value="Genomic_DNA"/>
</dbReference>
<dbReference type="RefSeq" id="WP_219761724.1">
    <property type="nucleotide sequence ID" value="NZ_JAHYBZ010000002.1"/>
</dbReference>
<protein>
    <recommendedName>
        <fullName evidence="5">Sel1 repeat family protein</fullName>
    </recommendedName>
</protein>
<feature type="region of interest" description="Disordered" evidence="1">
    <location>
        <begin position="202"/>
        <end position="247"/>
    </location>
</feature>
<dbReference type="InterPro" id="IPR011990">
    <property type="entry name" value="TPR-like_helical_dom_sf"/>
</dbReference>
<feature type="transmembrane region" description="Helical" evidence="2">
    <location>
        <begin position="171"/>
        <end position="193"/>
    </location>
</feature>
<comment type="caution">
    <text evidence="3">The sequence shown here is derived from an EMBL/GenBank/DDBJ whole genome shotgun (WGS) entry which is preliminary data.</text>
</comment>
<feature type="compositionally biased region" description="Pro residues" evidence="1">
    <location>
        <begin position="222"/>
        <end position="239"/>
    </location>
</feature>
<accession>A0ABS7A469</accession>
<dbReference type="Gene3D" id="1.25.40.10">
    <property type="entry name" value="Tetratricopeptide repeat domain"/>
    <property type="match status" value="1"/>
</dbReference>
<sequence length="372" mass="39920">MIAVRAAADPAHPEGGHAIILLQGVSAPPPDPRFRILREGWAKGTLGPEGWQVSDALIAPDRVEPSPQGVRLYLGPHVVDWLEAGPVQFRLPSAGIEAPLFWPDVPPLHGGSGHTIAVPPPAVRPAPPPLASPPPLPIDDPDATITMAPLRAAPPPPLSVPQPVSATKRAVWPWILLAVLLLASAGGGTWWWFYCRERPAPPAPEPTDPIEIAPEPLRREPPPPALPQPNPPPTLPPVRPQAEPQAPASLDGLTVAEVIERAASPAAIAEEASRRYETGRYDDALLLWEAAARAGNASALTRLARLYDPVGFAPGRPFRDPDPRQAARLYRDAVAGGDTAAAEPRARLRQWLDDRAREGDFNAPLTIRDFWP</sequence>